<keyword evidence="3 10" id="KW-0813">Transport</keyword>
<feature type="transmembrane region" description="Helical" evidence="12">
    <location>
        <begin position="174"/>
        <end position="195"/>
    </location>
</feature>
<dbReference type="Pfam" id="PF00344">
    <property type="entry name" value="SecY"/>
    <property type="match status" value="1"/>
</dbReference>
<sequence length="479" mass="51995">MASTGRRFIDVVEPILRYVPTVPRPREALSMGSRLFWTFLAVTVYLLMSITPLYGLSPVTPSFFISPAIAAILGITFGTLAQLGITPLVVAGIILEILVFSDMINIDLEDPEDQAKFNALLKLLAIVFGLLEAVALVTSGQLIPVNALGGVLIVIQLLVATIIIILMDDMISKGWGLGSGISLFILVTIVKQMFAMAFSPFTLPGSVIPYGAIPALAAAIYYAIGGKMTYLMSILYQVNLPSLTGLIATIALALIVLYLELMEVSIPVALVQYRGYRYSVPLKLMYVSVLPIIFTAYTVYLIGEGLTLLWSAYNRADTNPFLNWLACAHMTSVGLIPCPNSLLYYFTVVPRNIDAAYIAVHIIMYAALSVIFAIVWVNLAGLSAEDQAKYIVQGGMHIPGFRPSPKVIAKFLDRYVRMLTIISGLIVGVIAALGDIAGVFGGGIGLILVVEIVIQYYTLALQEQLFEIYPGLKRLLGKE</sequence>
<dbReference type="eggNOG" id="arCOG04169">
    <property type="taxonomic scope" value="Archaea"/>
</dbReference>
<feature type="transmembrane region" description="Helical" evidence="12">
    <location>
        <begin position="321"/>
        <end position="346"/>
    </location>
</feature>
<feature type="transmembrane region" description="Helical" evidence="12">
    <location>
        <begin position="439"/>
        <end position="459"/>
    </location>
</feature>
<keyword evidence="4 10" id="KW-0812">Transmembrane</keyword>
<evidence type="ECO:0000256" key="11">
    <source>
        <dbReference type="RuleBase" id="RU004349"/>
    </source>
</evidence>
<evidence type="ECO:0000256" key="8">
    <source>
        <dbReference type="ARBA" id="ARBA00023136"/>
    </source>
</evidence>
<dbReference type="STRING" id="572478.Vdis_0914"/>
<reference evidence="14" key="2">
    <citation type="journal article" date="2010" name="Stand. Genomic Sci.">
        <title>Complete genome sequence of Vulcanisaeta distributa type strain (IC-017T).</title>
        <authorList>
            <person name="Mavromatis K."/>
            <person name="Sikorski J."/>
            <person name="Pabst E."/>
            <person name="Teshima H."/>
            <person name="Lapidus A."/>
            <person name="Lucas S."/>
            <person name="Nolan M."/>
            <person name="Glavina Del Rio T."/>
            <person name="Cheng J."/>
            <person name="Bruce D."/>
            <person name="Goodwin L."/>
            <person name="Pitluck S."/>
            <person name="Liolios K."/>
            <person name="Ivanova N."/>
            <person name="Mikhailova N."/>
            <person name="Pati A."/>
            <person name="Chen A."/>
            <person name="Palaniappan K."/>
            <person name="Land M."/>
            <person name="Hauser L."/>
            <person name="Chang Y."/>
            <person name="Jeffries C."/>
            <person name="Rohde M."/>
            <person name="Spring S."/>
            <person name="Goker M."/>
            <person name="Wirth R."/>
            <person name="Woyke T."/>
            <person name="Bristow J."/>
            <person name="Eisen J."/>
            <person name="Markowitz V."/>
            <person name="Hugenholtz P."/>
            <person name="Klenk H."/>
            <person name="Kyrpides N."/>
        </authorList>
    </citation>
    <scope>NUCLEOTIDE SEQUENCE [LARGE SCALE GENOMIC DNA]</scope>
    <source>
        <strain evidence="14">DSM 14429 / JCM 11212 / NBRC 100878 / IC-017</strain>
    </source>
</reference>
<dbReference type="PROSITE" id="PS00755">
    <property type="entry name" value="SECY_1"/>
    <property type="match status" value="1"/>
</dbReference>
<comment type="subcellular location">
    <subcellularLocation>
        <location evidence="1 10">Membrane</location>
        <topology evidence="1 10">Multi-pass membrane protein</topology>
    </subcellularLocation>
</comment>
<dbReference type="PANTHER" id="PTHR10906">
    <property type="entry name" value="SECY/SEC61-ALPHA FAMILY MEMBER"/>
    <property type="match status" value="1"/>
</dbReference>
<evidence type="ECO:0000313" key="13">
    <source>
        <dbReference type="EMBL" id="ADN50304.1"/>
    </source>
</evidence>
<comment type="similarity">
    <text evidence="2 11">Belongs to the SecY/SEC61-alpha family.</text>
</comment>
<evidence type="ECO:0000256" key="6">
    <source>
        <dbReference type="ARBA" id="ARBA00022989"/>
    </source>
</evidence>
<reference evidence="13 14" key="1">
    <citation type="journal article" date="2010" name="Stand. Genomic Sci.">
        <title>Complete genome sequence of Vulcanisaeta distributa type strain (IC-017).</title>
        <authorList>
            <person name="Mavromatis K."/>
            <person name="Sikorski J."/>
            <person name="Pabst E."/>
            <person name="Teshima H."/>
            <person name="Lapidus A."/>
            <person name="Lucas S."/>
            <person name="Nolan M."/>
            <person name="Glavina Del Rio T."/>
            <person name="Cheng J.F."/>
            <person name="Bruce D."/>
            <person name="Goodwin L."/>
            <person name="Pitluck S."/>
            <person name="Liolios K."/>
            <person name="Ivanova N."/>
            <person name="Mikhailova N."/>
            <person name="Pati A."/>
            <person name="Chen A."/>
            <person name="Palaniappan K."/>
            <person name="Land M."/>
            <person name="Hauser L."/>
            <person name="Chang Y.J."/>
            <person name="Jeffries C.D."/>
            <person name="Rohde M."/>
            <person name="Spring S."/>
            <person name="Goker M."/>
            <person name="Wirth R."/>
            <person name="Woyke T."/>
            <person name="Bristow J."/>
            <person name="Eisen J.A."/>
            <person name="Markowitz V."/>
            <person name="Hugenholtz P."/>
            <person name="Klenk H.P."/>
            <person name="Kyrpides N.C."/>
        </authorList>
    </citation>
    <scope>NUCLEOTIDE SEQUENCE [LARGE SCALE GENOMIC DNA]</scope>
    <source>
        <strain evidence="14">DSM 14429 / JCM 11212 / NBRC 100878 / IC-017</strain>
    </source>
</reference>
<gene>
    <name evidence="13" type="ordered locus">Vdis_0914</name>
</gene>
<keyword evidence="8 12" id="KW-0472">Membrane</keyword>
<evidence type="ECO:0000256" key="2">
    <source>
        <dbReference type="ARBA" id="ARBA00005751"/>
    </source>
</evidence>
<keyword evidence="14" id="KW-1185">Reference proteome</keyword>
<dbReference type="GeneID" id="9751843"/>
<feature type="transmembrane region" description="Helical" evidence="12">
    <location>
        <begin position="207"/>
        <end position="224"/>
    </location>
</feature>
<dbReference type="SUPFAM" id="SSF103491">
    <property type="entry name" value="Preprotein translocase SecY subunit"/>
    <property type="match status" value="1"/>
</dbReference>
<keyword evidence="7 10" id="KW-0811">Translocation</keyword>
<feature type="transmembrane region" description="Helical" evidence="12">
    <location>
        <begin position="358"/>
        <end position="379"/>
    </location>
</feature>
<evidence type="ECO:0000256" key="12">
    <source>
        <dbReference type="SAM" id="Phobius"/>
    </source>
</evidence>
<evidence type="ECO:0000256" key="7">
    <source>
        <dbReference type="ARBA" id="ARBA00023010"/>
    </source>
</evidence>
<evidence type="ECO:0000256" key="5">
    <source>
        <dbReference type="ARBA" id="ARBA00022927"/>
    </source>
</evidence>
<dbReference type="InterPro" id="IPR002208">
    <property type="entry name" value="SecY/SEC61-alpha"/>
</dbReference>
<feature type="transmembrane region" description="Helical" evidence="12">
    <location>
        <begin position="35"/>
        <end position="56"/>
    </location>
</feature>
<proteinExistence type="inferred from homology"/>
<evidence type="ECO:0000256" key="10">
    <source>
        <dbReference type="RuleBase" id="RU003484"/>
    </source>
</evidence>
<dbReference type="InterPro" id="IPR023201">
    <property type="entry name" value="SecY_dom_sf"/>
</dbReference>
<feature type="transmembrane region" description="Helical" evidence="12">
    <location>
        <begin position="415"/>
        <end position="433"/>
    </location>
</feature>
<dbReference type="EMBL" id="CP002100">
    <property type="protein sequence ID" value="ADN50304.1"/>
    <property type="molecule type" value="Genomic_DNA"/>
</dbReference>
<evidence type="ECO:0000256" key="9">
    <source>
        <dbReference type="RuleBase" id="RU000537"/>
    </source>
</evidence>
<name>E1QPK8_VULDI</name>
<dbReference type="OrthoDB" id="371914at2157"/>
<dbReference type="PROSITE" id="PS00756">
    <property type="entry name" value="SECY_2"/>
    <property type="match status" value="1"/>
</dbReference>
<dbReference type="GO" id="GO:0016020">
    <property type="term" value="C:membrane"/>
    <property type="evidence" value="ECO:0007669"/>
    <property type="project" value="UniProtKB-SubCell"/>
</dbReference>
<dbReference type="KEGG" id="vdi:Vdis_0914"/>
<evidence type="ECO:0000256" key="1">
    <source>
        <dbReference type="ARBA" id="ARBA00004141"/>
    </source>
</evidence>
<dbReference type="Gene3D" id="1.10.3370.10">
    <property type="entry name" value="SecY subunit domain"/>
    <property type="match status" value="1"/>
</dbReference>
<keyword evidence="6 12" id="KW-1133">Transmembrane helix</keyword>
<dbReference type="AlphaFoldDB" id="E1QPK8"/>
<keyword evidence="5 10" id="KW-0653">Protein transport</keyword>
<feature type="transmembrane region" description="Helical" evidence="12">
    <location>
        <begin position="236"/>
        <end position="259"/>
    </location>
</feature>
<dbReference type="HOGENOM" id="CLU_031763_3_0_2"/>
<feature type="transmembrane region" description="Helical" evidence="12">
    <location>
        <begin position="143"/>
        <end position="167"/>
    </location>
</feature>
<accession>E1QPK8</accession>
<feature type="transmembrane region" description="Helical" evidence="12">
    <location>
        <begin position="68"/>
        <end position="98"/>
    </location>
</feature>
<evidence type="ECO:0000256" key="3">
    <source>
        <dbReference type="ARBA" id="ARBA00022448"/>
    </source>
</evidence>
<dbReference type="RefSeq" id="WP_013336029.1">
    <property type="nucleotide sequence ID" value="NC_014537.1"/>
</dbReference>
<dbReference type="Proteomes" id="UP000006681">
    <property type="component" value="Chromosome"/>
</dbReference>
<feature type="transmembrane region" description="Helical" evidence="12">
    <location>
        <begin position="119"/>
        <end position="137"/>
    </location>
</feature>
<evidence type="ECO:0000313" key="14">
    <source>
        <dbReference type="Proteomes" id="UP000006681"/>
    </source>
</evidence>
<feature type="transmembrane region" description="Helical" evidence="12">
    <location>
        <begin position="284"/>
        <end position="309"/>
    </location>
</feature>
<dbReference type="GO" id="GO:0015031">
    <property type="term" value="P:protein transport"/>
    <property type="evidence" value="ECO:0007669"/>
    <property type="project" value="UniProtKB-KW"/>
</dbReference>
<protein>
    <recommendedName>
        <fullName evidence="9">Protein translocase subunit SecY</fullName>
    </recommendedName>
</protein>
<dbReference type="InterPro" id="IPR030659">
    <property type="entry name" value="SecY_CS"/>
</dbReference>
<evidence type="ECO:0000256" key="4">
    <source>
        <dbReference type="ARBA" id="ARBA00022692"/>
    </source>
</evidence>
<organism evidence="13 14">
    <name type="scientific">Vulcanisaeta distributa (strain DSM 14429 / JCM 11212 / NBRC 100878 / IC-017)</name>
    <dbReference type="NCBI Taxonomy" id="572478"/>
    <lineage>
        <taxon>Archaea</taxon>
        <taxon>Thermoproteota</taxon>
        <taxon>Thermoprotei</taxon>
        <taxon>Thermoproteales</taxon>
        <taxon>Thermoproteaceae</taxon>
        <taxon>Vulcanisaeta</taxon>
    </lineage>
</organism>
<dbReference type="NCBIfam" id="NF006341">
    <property type="entry name" value="PRK08568.1-5"/>
    <property type="match status" value="1"/>
</dbReference>
<comment type="function">
    <text evidence="9">The central subunit of the protein translocation channel SecYEG. Consists of two halves formed by TMs 1-5 and 6-10. These two domains form a lateral gate at the front which open onto the bilayer between TMs 2 and 7, and are clamped together by SecE at the back. The channel is closed by both a pore ring composed of hydrophobic SecY resides and a short helix (helix 2A) on the extracellular side of the membrane which forms a plug. The plug probably moves laterally to allow the channel to open. The ring and the pore may move independently.</text>
</comment>
<dbReference type="PIRSF" id="PIRSF004557">
    <property type="entry name" value="SecY"/>
    <property type="match status" value="1"/>
</dbReference>